<dbReference type="PANTHER" id="PTHR10366">
    <property type="entry name" value="NAD DEPENDENT EPIMERASE/DEHYDRATASE"/>
    <property type="match status" value="1"/>
</dbReference>
<dbReference type="PANTHER" id="PTHR10366:SF825">
    <property type="entry name" value="NAD(P)-BINDING ROSSMANN-FOLD SUPERFAMILY PROTEIN"/>
    <property type="match status" value="1"/>
</dbReference>
<name>R0GI09_9BRAS</name>
<proteinExistence type="inferred from homology"/>
<dbReference type="Pfam" id="PF01370">
    <property type="entry name" value="Epimerase"/>
    <property type="match status" value="1"/>
</dbReference>
<dbReference type="CDD" id="cd08958">
    <property type="entry name" value="FR_SDR_e"/>
    <property type="match status" value="1"/>
</dbReference>
<dbReference type="Gene3D" id="3.40.50.720">
    <property type="entry name" value="NAD(P)-binding Rossmann-like Domain"/>
    <property type="match status" value="1"/>
</dbReference>
<evidence type="ECO:0000256" key="1">
    <source>
        <dbReference type="ARBA" id="ARBA00022857"/>
    </source>
</evidence>
<gene>
    <name evidence="5" type="ORF">CARUB_v10020587mg</name>
</gene>
<dbReference type="KEGG" id="crb:17895302"/>
<dbReference type="SUPFAM" id="SSF51735">
    <property type="entry name" value="NAD(P)-binding Rossmann-fold domains"/>
    <property type="match status" value="1"/>
</dbReference>
<evidence type="ECO:0000256" key="2">
    <source>
        <dbReference type="ARBA" id="ARBA00023002"/>
    </source>
</evidence>
<dbReference type="GO" id="GO:0016616">
    <property type="term" value="F:oxidoreductase activity, acting on the CH-OH group of donors, NAD or NADP as acceptor"/>
    <property type="evidence" value="ECO:0007669"/>
    <property type="project" value="TreeGrafter"/>
</dbReference>
<keyword evidence="1" id="KW-0521">NADP</keyword>
<feature type="domain" description="NAD-dependent epimerase/dehydratase" evidence="4">
    <location>
        <begin position="33"/>
        <end position="266"/>
    </location>
</feature>
<accession>R0GI09</accession>
<evidence type="ECO:0000313" key="6">
    <source>
        <dbReference type="Proteomes" id="UP000029121"/>
    </source>
</evidence>
<dbReference type="AlphaFoldDB" id="R0GI09"/>
<organism evidence="5 6">
    <name type="scientific">Capsella rubella</name>
    <dbReference type="NCBI Taxonomy" id="81985"/>
    <lineage>
        <taxon>Eukaryota</taxon>
        <taxon>Viridiplantae</taxon>
        <taxon>Streptophyta</taxon>
        <taxon>Embryophyta</taxon>
        <taxon>Tracheophyta</taxon>
        <taxon>Spermatophyta</taxon>
        <taxon>Magnoliopsida</taxon>
        <taxon>eudicotyledons</taxon>
        <taxon>Gunneridae</taxon>
        <taxon>Pentapetalae</taxon>
        <taxon>rosids</taxon>
        <taxon>malvids</taxon>
        <taxon>Brassicales</taxon>
        <taxon>Brassicaceae</taxon>
        <taxon>Camelineae</taxon>
        <taxon>Capsella</taxon>
    </lineage>
</organism>
<evidence type="ECO:0000256" key="3">
    <source>
        <dbReference type="ARBA" id="ARBA00023445"/>
    </source>
</evidence>
<dbReference type="InterPro" id="IPR050425">
    <property type="entry name" value="NAD(P)_dehydrat-like"/>
</dbReference>
<dbReference type="eggNOG" id="KOG1502">
    <property type="taxonomic scope" value="Eukaryota"/>
</dbReference>
<dbReference type="InterPro" id="IPR001509">
    <property type="entry name" value="Epimerase_deHydtase"/>
</dbReference>
<dbReference type="FunFam" id="3.40.50.720:FF:000085">
    <property type="entry name" value="Dihydroflavonol reductase"/>
    <property type="match status" value="1"/>
</dbReference>
<evidence type="ECO:0000259" key="4">
    <source>
        <dbReference type="Pfam" id="PF01370"/>
    </source>
</evidence>
<protein>
    <recommendedName>
        <fullName evidence="4">NAD-dependent epimerase/dehydratase domain-containing protein</fullName>
    </recommendedName>
</protein>
<keyword evidence="2" id="KW-0560">Oxidoreductase</keyword>
<dbReference type="EMBL" id="KB870806">
    <property type="protein sequence ID" value="EOA35391.1"/>
    <property type="molecule type" value="Genomic_DNA"/>
</dbReference>
<dbReference type="InterPro" id="IPR036291">
    <property type="entry name" value="NAD(P)-bd_dom_sf"/>
</dbReference>
<keyword evidence="6" id="KW-1185">Reference proteome</keyword>
<dbReference type="OrthoDB" id="2735536at2759"/>
<comment type="similarity">
    <text evidence="3">Belongs to the NAD(P)-dependent epimerase/dehydratase family. Dihydroflavonol-4-reductase subfamily.</text>
</comment>
<evidence type="ECO:0000313" key="5">
    <source>
        <dbReference type="EMBL" id="EOA35391.1"/>
    </source>
</evidence>
<dbReference type="Proteomes" id="UP000029121">
    <property type="component" value="Unassembled WGS sequence"/>
</dbReference>
<sequence length="344" mass="38007">MSEVVAQYHKLSQPPPHIIQKKKKMMTGEGKVVCVTGASGYIASWIVKLLLLRGYTVRATVRNPLDTKKTKHLLELEGASERLKLFKADLMEEGSFDEAIQGCDGVFHTASPVLFNVTDPQTELIDPAVNGTLNVLKTCAKTSSVKRVVLTSSTASTGTTDPNVVVDETIYNDSSLCLYMKEWYAYSKIVAEEAAVKFAKENGIDLVVMNPGNVIGPVLQPILNYSVGVIVDLMNGKFPVYSFYYRFVDVRDVSLAHIKAFEVPSASGRYILVDPDVTMKDIHKLLHELFPELCSVNKDGENELSEAAYKVCVDKFKSLGIEFTPIKDSLNDTIVSLKEMSLLI</sequence>
<dbReference type="STRING" id="81985.R0GI09"/>
<reference evidence="6" key="1">
    <citation type="journal article" date="2013" name="Nat. Genet.">
        <title>The Capsella rubella genome and the genomic consequences of rapid mating system evolution.</title>
        <authorList>
            <person name="Slotte T."/>
            <person name="Hazzouri K.M."/>
            <person name="Agren J.A."/>
            <person name="Koenig D."/>
            <person name="Maumus F."/>
            <person name="Guo Y.L."/>
            <person name="Steige K."/>
            <person name="Platts A.E."/>
            <person name="Escobar J.S."/>
            <person name="Newman L.K."/>
            <person name="Wang W."/>
            <person name="Mandakova T."/>
            <person name="Vello E."/>
            <person name="Smith L.M."/>
            <person name="Henz S.R."/>
            <person name="Steffen J."/>
            <person name="Takuno S."/>
            <person name="Brandvain Y."/>
            <person name="Coop G."/>
            <person name="Andolfatto P."/>
            <person name="Hu T.T."/>
            <person name="Blanchette M."/>
            <person name="Clark R.M."/>
            <person name="Quesneville H."/>
            <person name="Nordborg M."/>
            <person name="Gaut B.S."/>
            <person name="Lysak M.A."/>
            <person name="Jenkins J."/>
            <person name="Grimwood J."/>
            <person name="Chapman J."/>
            <person name="Prochnik S."/>
            <person name="Shu S."/>
            <person name="Rokhsar D."/>
            <person name="Schmutz J."/>
            <person name="Weigel D."/>
            <person name="Wright S.I."/>
        </authorList>
    </citation>
    <scope>NUCLEOTIDE SEQUENCE [LARGE SCALE GENOMIC DNA]</scope>
    <source>
        <strain evidence="6">cv. Monte Gargano</strain>
    </source>
</reference>